<sequence>MKKIKRIIIYPKDVQQVTGKSYRQSLRLIQQAKTKLGKCKEDMLSINEFCRVHKIDPEEMNA</sequence>
<organism evidence="1 2">
    <name type="scientific">Empedobacter falsenii</name>
    <dbReference type="NCBI Taxonomy" id="343874"/>
    <lineage>
        <taxon>Bacteria</taxon>
        <taxon>Pseudomonadati</taxon>
        <taxon>Bacteroidota</taxon>
        <taxon>Flavobacteriia</taxon>
        <taxon>Flavobacteriales</taxon>
        <taxon>Weeksellaceae</taxon>
        <taxon>Empedobacter</taxon>
    </lineage>
</organism>
<dbReference type="AlphaFoldDB" id="A0AAW7DH08"/>
<accession>A0AAW7DH08</accession>
<protein>
    <submittedName>
        <fullName evidence="1">Uncharacterized protein</fullName>
    </submittedName>
</protein>
<dbReference type="Proteomes" id="UP001173578">
    <property type="component" value="Unassembled WGS sequence"/>
</dbReference>
<comment type="caution">
    <text evidence="1">The sequence shown here is derived from an EMBL/GenBank/DDBJ whole genome shotgun (WGS) entry which is preliminary data.</text>
</comment>
<proteinExistence type="predicted"/>
<gene>
    <name evidence="1" type="ORF">HX095_08215</name>
</gene>
<evidence type="ECO:0000313" key="1">
    <source>
        <dbReference type="EMBL" id="MDM1551198.1"/>
    </source>
</evidence>
<dbReference type="RefSeq" id="WP_286485793.1">
    <property type="nucleotide sequence ID" value="NZ_JACALR010000003.1"/>
</dbReference>
<reference evidence="1" key="1">
    <citation type="submission" date="2020-06" db="EMBL/GenBank/DDBJ databases">
        <authorList>
            <person name="Dong N."/>
        </authorList>
    </citation>
    <scope>NUCLEOTIDE SEQUENCE</scope>
    <source>
        <strain evidence="1">210</strain>
    </source>
</reference>
<reference evidence="1" key="2">
    <citation type="journal article" date="2022" name="Sci. Total Environ.">
        <title>Prevalence, transmission, and molecular epidemiology of tet(X)-positive bacteria among humans, animals, and environmental niches in China: An epidemiological, and genomic-based study.</title>
        <authorList>
            <person name="Dong N."/>
            <person name="Zeng Y."/>
            <person name="Cai C."/>
            <person name="Sun C."/>
            <person name="Lu J."/>
            <person name="Liu C."/>
            <person name="Zhou H."/>
            <person name="Sun Q."/>
            <person name="Shu L."/>
            <person name="Wang H."/>
            <person name="Wang Y."/>
            <person name="Wang S."/>
            <person name="Wu C."/>
            <person name="Chan E.W."/>
            <person name="Chen G."/>
            <person name="Shen Z."/>
            <person name="Chen S."/>
            <person name="Zhang R."/>
        </authorList>
    </citation>
    <scope>NUCLEOTIDE SEQUENCE</scope>
    <source>
        <strain evidence="1">210</strain>
    </source>
</reference>
<evidence type="ECO:0000313" key="2">
    <source>
        <dbReference type="Proteomes" id="UP001173578"/>
    </source>
</evidence>
<dbReference type="EMBL" id="JACALR010000003">
    <property type="protein sequence ID" value="MDM1551198.1"/>
    <property type="molecule type" value="Genomic_DNA"/>
</dbReference>
<name>A0AAW7DH08_9FLAO</name>